<dbReference type="SUPFAM" id="SSF52833">
    <property type="entry name" value="Thioredoxin-like"/>
    <property type="match status" value="1"/>
</dbReference>
<accession>A0A7S2DLA5</accession>
<feature type="region of interest" description="Disordered" evidence="1">
    <location>
        <begin position="148"/>
        <end position="189"/>
    </location>
</feature>
<dbReference type="EMBL" id="HBGU01033831">
    <property type="protein sequence ID" value="CAD9457785.1"/>
    <property type="molecule type" value="Transcribed_RNA"/>
</dbReference>
<dbReference type="AlphaFoldDB" id="A0A7S2DLA5"/>
<organism evidence="2">
    <name type="scientific">Haptolina brevifila</name>
    <dbReference type="NCBI Taxonomy" id="156173"/>
    <lineage>
        <taxon>Eukaryota</taxon>
        <taxon>Haptista</taxon>
        <taxon>Haptophyta</taxon>
        <taxon>Prymnesiophyceae</taxon>
        <taxon>Prymnesiales</taxon>
        <taxon>Prymnesiaceae</taxon>
        <taxon>Haptolina</taxon>
    </lineage>
</organism>
<feature type="compositionally biased region" description="Basic and acidic residues" evidence="1">
    <location>
        <begin position="176"/>
        <end position="189"/>
    </location>
</feature>
<evidence type="ECO:0000256" key="1">
    <source>
        <dbReference type="SAM" id="MobiDB-lite"/>
    </source>
</evidence>
<gene>
    <name evidence="2" type="ORF">CBRE1094_LOCUS18474</name>
</gene>
<reference evidence="2" key="1">
    <citation type="submission" date="2021-01" db="EMBL/GenBank/DDBJ databases">
        <authorList>
            <person name="Corre E."/>
            <person name="Pelletier E."/>
            <person name="Niang G."/>
            <person name="Scheremetjew M."/>
            <person name="Finn R."/>
            <person name="Kale V."/>
            <person name="Holt S."/>
            <person name="Cochrane G."/>
            <person name="Meng A."/>
            <person name="Brown T."/>
            <person name="Cohen L."/>
        </authorList>
    </citation>
    <scope>NUCLEOTIDE SEQUENCE</scope>
    <source>
        <strain evidence="2">UTEX LB 985</strain>
    </source>
</reference>
<protein>
    <recommendedName>
        <fullName evidence="3">Ribosomal protein/NADH dehydrogenase domain-containing protein</fullName>
    </recommendedName>
</protein>
<proteinExistence type="predicted"/>
<dbReference type="InterPro" id="IPR036249">
    <property type="entry name" value="Thioredoxin-like_sf"/>
</dbReference>
<evidence type="ECO:0000313" key="2">
    <source>
        <dbReference type="EMBL" id="CAD9457785.1"/>
    </source>
</evidence>
<evidence type="ECO:0008006" key="3">
    <source>
        <dbReference type="Google" id="ProtNLM"/>
    </source>
</evidence>
<name>A0A7S2DLA5_9EUKA</name>
<sequence length="189" mass="20760">MRRGSVAVRLLGSRGLASKAKSKGAKFDLGWDRLRAPLEATPMPLPNLASLTIVHGKRGHGQTGARKFKQLMPALRWQNPDVVIVQEWTERDSFDPPRVQLKFSDGAEQELEVMGQRSEQILGSVLAAVGASEDVVAQSMEWAAAHSATLDHRVAPSEEQVTDDDAEDMEDDDADEPPKVDENQQRPLA</sequence>
<feature type="compositionally biased region" description="Acidic residues" evidence="1">
    <location>
        <begin position="160"/>
        <end position="175"/>
    </location>
</feature>